<sequence>MDLRPGPIGAVAVALTHERLSEQCDVTLYLDPESAEHGYRLRAAYTDCDEPGDGEAQHADLGSVEVLRISGYGTWAQQGLAAALRTAADLLEKAGS</sequence>
<keyword evidence="2" id="KW-1185">Reference proteome</keyword>
<reference evidence="1 2" key="1">
    <citation type="submission" date="2022-10" db="EMBL/GenBank/DDBJ databases">
        <title>Draft genome sequence of Streptomyces sp. YSPA8.</title>
        <authorList>
            <person name="Moriuchi R."/>
            <person name="Dohra H."/>
            <person name="Yamamura H."/>
            <person name="Kodani S."/>
        </authorList>
    </citation>
    <scope>NUCLEOTIDE SEQUENCE [LARGE SCALE GENOMIC DNA]</scope>
    <source>
        <strain evidence="1 2">YSPA8</strain>
    </source>
</reference>
<dbReference type="EMBL" id="BSBI01000004">
    <property type="protein sequence ID" value="GLF95255.1"/>
    <property type="molecule type" value="Genomic_DNA"/>
</dbReference>
<organism evidence="1 2">
    <name type="scientific">Streptomyces yaizuensis</name>
    <dbReference type="NCBI Taxonomy" id="2989713"/>
    <lineage>
        <taxon>Bacteria</taxon>
        <taxon>Bacillati</taxon>
        <taxon>Actinomycetota</taxon>
        <taxon>Actinomycetes</taxon>
        <taxon>Kitasatosporales</taxon>
        <taxon>Streptomycetaceae</taxon>
        <taxon>Streptomyces</taxon>
    </lineage>
</organism>
<name>A0ABQ5NYJ2_9ACTN</name>
<proteinExistence type="predicted"/>
<gene>
    <name evidence="1" type="ORF">SYYSPA8_13180</name>
</gene>
<dbReference type="RefSeq" id="WP_323447301.1">
    <property type="nucleotide sequence ID" value="NZ_BSBI01000004.1"/>
</dbReference>
<accession>A0ABQ5NYJ2</accession>
<protein>
    <submittedName>
        <fullName evidence="1">Uncharacterized protein</fullName>
    </submittedName>
</protein>
<dbReference type="Proteomes" id="UP001291653">
    <property type="component" value="Unassembled WGS sequence"/>
</dbReference>
<comment type="caution">
    <text evidence="1">The sequence shown here is derived from an EMBL/GenBank/DDBJ whole genome shotgun (WGS) entry which is preliminary data.</text>
</comment>
<evidence type="ECO:0000313" key="2">
    <source>
        <dbReference type="Proteomes" id="UP001291653"/>
    </source>
</evidence>
<evidence type="ECO:0000313" key="1">
    <source>
        <dbReference type="EMBL" id="GLF95255.1"/>
    </source>
</evidence>